<dbReference type="KEGG" id="vg:55608609"/>
<dbReference type="Proteomes" id="UP000260311">
    <property type="component" value="Segment"/>
</dbReference>
<sequence>MLPREGEINLEQIAKEFGYTTTPLELSQLYAGGTYVPSNTLRSATAAQAALDGLAEGAPVPTSGSISMANFYGITMPLDLTYLFPTDRFHVSSVNQGEDNGIRYTWEILGGAPWGVTGDVIRKMVEKRVNTDSGAWSIESQYTYPVENLLGDTVSIKITALNDDGVASSEPLGTFEQGRWMNLADGPITLEQHAHRHGDSMYVLFRMEIRQNSLGSANDHTRDCSITNTVVGGSGGQQEQGFPFSRQVVRTTPGDATNGIVFRRTSSNRIIARYEKNGEDTPNFSLISSGGVEYQVSWRLVSGDAPEIIGSWPENAYLTPSEDVDFGLLWRARQLETKEAVVAFKYRQAGNSVEYYEEVTFKTVSANGDAIPFNTAPSGTYTGTVAVDGGTYNVLYLRDNDGVQEFTDNIQLWPNWSKIGEFGLGNLEYKVMNTSGVTITDWTAIPANNFVALNEIATSMAGYEETETSSFQIQFRQANYTVNTAGPYNVTLGVTNSFIDYPRDLTVAALGDHEYIEDDWSDSTGPDIVAGMALYIDAANTTLEATFWDSKGYESARTVITDEGARASQGLQFRLIGSGNLNFIENMVNNGGWQDLPAGSTIRFGVSIPKDTYEGNSRDETFTLWVRDKRTLTSVSKEIYLKVEQSVPKVVWFQNVENTNNWNNISAYTAMGYSPVSILGLTDLGYTGQLGTLSGGRPVTLAGVVFGVNPFDYSYIRTMGGHGDDTEYMIDQPNPTSAPACTSFIGQGEYQFKIEEFSATTAPSGYSYETNASLGTWYDFPQTNELGGGKVAPNSIYYCVSGEGGSSPASHSKYITISIRDKNRPDNVVSRTIGLFCYTALSHMKDGVETSYNTKPMIMERYLSSTAGATVTNRLYHSSSGEGVRYQTDGSTYAELTDPSDVAYNDTLVSMIAFGPLAAPDGTSFINPNVSYNFFGNQQLDIVQGKVYRIAKANQQYLFQDEIRSITDVIPAGSSSWGAEGGAYLFNGNSNCAWLGSRVIPFYYSGDRRGAPSAPTVETVEDIGWLSQTNWVINTGTGWYREATITAVTNGDNYDLMLTWDTITDLGGGNLTESYKLATVPKKGFASVTISMDGNNAWTFSSDGAKAQISDSMSHKIRLTCAYANSVPVTTTGYQGANLRITVSNTAGSATLLHFVGLRYNPRHKVSVPVSDLSFSNVNALPTNKNVRVWGEITLNQQFDEGKMYVEVGSGITSKSYVWRVYHANQVMFELPSASKAWWNNLQMQVSKHREDAPSNSVVISQDGVSNYTILSDDGYLFYTNAPDDGSFNNFQYWFGTSYPKTGNWWQMPFYVKSQAGQDDMTKYDNKTIQFFVETNTQAGASYQYHEGEWRFKFRLYTNQLEVHNITSLQRMMRA</sequence>
<protein>
    <submittedName>
        <fullName evidence="1">Uncharacterized protein</fullName>
    </submittedName>
</protein>
<organism evidence="1 2">
    <name type="scientific">Vibrio phage YC</name>
    <dbReference type="NCBI Taxonomy" id="2267403"/>
    <lineage>
        <taxon>Viruses</taxon>
        <taxon>Duplodnaviria</taxon>
        <taxon>Heunggongvirae</taxon>
        <taxon>Uroviricota</taxon>
        <taxon>Caudoviricetes</taxon>
        <taxon>Pantevenvirales</taxon>
        <taxon>Ackermannviridae</taxon>
        <taxon>Campanilevirus</taxon>
        <taxon>Campanilevirus YC</taxon>
    </lineage>
</organism>
<dbReference type="EMBL" id="MH375644">
    <property type="protein sequence ID" value="AXC34531.1"/>
    <property type="molecule type" value="Genomic_DNA"/>
</dbReference>
<keyword evidence="2" id="KW-1185">Reference proteome</keyword>
<evidence type="ECO:0000313" key="1">
    <source>
        <dbReference type="EMBL" id="AXC34531.1"/>
    </source>
</evidence>
<reference evidence="1 2" key="1">
    <citation type="submission" date="2018-05" db="EMBL/GenBank/DDBJ databases">
        <title>The genome of Vibrio coralliilyticus phage YC.</title>
        <authorList>
            <person name="Benler S."/>
        </authorList>
    </citation>
    <scope>NUCLEOTIDE SEQUENCE [LARGE SCALE GENOMIC DNA]</scope>
</reference>
<dbReference type="RefSeq" id="YP_009838377.1">
    <property type="nucleotide sequence ID" value="NC_048709.1"/>
</dbReference>
<evidence type="ECO:0000313" key="2">
    <source>
        <dbReference type="Proteomes" id="UP000260311"/>
    </source>
</evidence>
<accession>A0A384ZS97</accession>
<proteinExistence type="predicted"/>
<dbReference type="GeneID" id="55608609"/>
<name>A0A384ZS97_9CAUD</name>